<keyword evidence="1" id="KW-1133">Transmembrane helix</keyword>
<gene>
    <name evidence="2" type="primary">PmUG01_11015100</name>
    <name evidence="2" type="ORF">PMUG01_11015100</name>
</gene>
<dbReference type="Pfam" id="PF12420">
    <property type="entry name" value="DUF3671"/>
    <property type="match status" value="1"/>
</dbReference>
<evidence type="ECO:0000313" key="3">
    <source>
        <dbReference type="Proteomes" id="UP000219813"/>
    </source>
</evidence>
<dbReference type="KEGG" id="pmal:PMUG01_11015100"/>
<dbReference type="InterPro" id="IPR022139">
    <property type="entry name" value="Fam-L/Fam-M-like_plasmodium"/>
</dbReference>
<sequence>MNGKMLSNISFKTLTFILFIWIYTFINNECTVDKSLNNRSIVDSILDSRKERLLFENEKKPENIGIKVRFYDNENENLENEADNYESEKFDNVPSGNNGTGDTENEYYFGESEYDDKGEPTDKTNTKVSFMEFFNKCTTFLSTLFSAINNFFEKVIYWAASNIYKYMNSTDPSERKALIYAAVQNSILTLALPLVFFVSAIPFIFVTFIFAQFLSVGATICFKLFCAISYIGGIIALLLPLIIGLLMVVYIPINYFKYLIGYGEKEDKTEL</sequence>
<dbReference type="EMBL" id="LT594632">
    <property type="protein sequence ID" value="SCO92906.1"/>
    <property type="molecule type" value="Genomic_DNA"/>
</dbReference>
<dbReference type="Proteomes" id="UP000219813">
    <property type="component" value="Chromosome 11"/>
</dbReference>
<feature type="transmembrane region" description="Helical" evidence="1">
    <location>
        <begin position="234"/>
        <end position="253"/>
    </location>
</feature>
<dbReference type="GeneID" id="39869611"/>
<feature type="transmembrane region" description="Helical" evidence="1">
    <location>
        <begin position="6"/>
        <end position="26"/>
    </location>
</feature>
<keyword evidence="1" id="KW-0472">Membrane</keyword>
<protein>
    <submittedName>
        <fullName evidence="2">Uncharacterized protein</fullName>
    </submittedName>
</protein>
<dbReference type="RefSeq" id="XP_028862346.1">
    <property type="nucleotide sequence ID" value="XM_029005792.1"/>
</dbReference>
<dbReference type="VEuPathDB" id="PlasmoDB:PmUG01_11015100"/>
<keyword evidence="3" id="KW-1185">Reference proteome</keyword>
<dbReference type="AlphaFoldDB" id="A0A1D3SM56"/>
<proteinExistence type="predicted"/>
<name>A0A1D3SM56_PLAMA</name>
<keyword evidence="1" id="KW-0812">Transmembrane</keyword>
<evidence type="ECO:0000313" key="2">
    <source>
        <dbReference type="EMBL" id="SCO92906.1"/>
    </source>
</evidence>
<evidence type="ECO:0000256" key="1">
    <source>
        <dbReference type="SAM" id="Phobius"/>
    </source>
</evidence>
<reference evidence="2 3" key="1">
    <citation type="submission" date="2016-06" db="EMBL/GenBank/DDBJ databases">
        <authorList>
            <consortium name="Pathogen Informatics"/>
        </authorList>
    </citation>
    <scope>NUCLEOTIDE SEQUENCE [LARGE SCALE GENOMIC DNA]</scope>
</reference>
<accession>A0A1D3SM56</accession>
<organism evidence="2 3">
    <name type="scientific">Plasmodium malariae</name>
    <dbReference type="NCBI Taxonomy" id="5858"/>
    <lineage>
        <taxon>Eukaryota</taxon>
        <taxon>Sar</taxon>
        <taxon>Alveolata</taxon>
        <taxon>Apicomplexa</taxon>
        <taxon>Aconoidasida</taxon>
        <taxon>Haemosporida</taxon>
        <taxon>Plasmodiidae</taxon>
        <taxon>Plasmodium</taxon>
        <taxon>Plasmodium (Plasmodium)</taxon>
    </lineage>
</organism>